<dbReference type="EMBL" id="CH445348">
    <property type="protein sequence ID" value="EDP89824.1"/>
    <property type="molecule type" value="Genomic_DNA"/>
</dbReference>
<reference evidence="2" key="1">
    <citation type="journal article" date="2007" name="Plant Cell">
        <title>Dothideomycete-plant interactions illuminated by genome sequencing and EST analysis of the wheat pathogen Stagonospora nodorum.</title>
        <authorList>
            <person name="Hane J.K."/>
            <person name="Lowe R.G."/>
            <person name="Solomon P.S."/>
            <person name="Tan K.C."/>
            <person name="Schoch C.L."/>
            <person name="Spatafora J.W."/>
            <person name="Crous P.W."/>
            <person name="Kodira C."/>
            <person name="Birren B.W."/>
            <person name="Galagan J.E."/>
            <person name="Torriani S.F."/>
            <person name="McDonald B.A."/>
            <person name="Oliver R.P."/>
        </authorList>
    </citation>
    <scope>NUCLEOTIDE SEQUENCE [LARGE SCALE GENOMIC DNA]</scope>
    <source>
        <strain evidence="2">SN15 / ATCC MYA-4574 / FGSC 10173</strain>
    </source>
</reference>
<dbReference type="KEGG" id="pno:SNOG_20138"/>
<dbReference type="RefSeq" id="XP_001803125.1">
    <property type="nucleotide sequence ID" value="XM_001803073.1"/>
</dbReference>
<dbReference type="InParanoid" id="A9JXD4"/>
<evidence type="ECO:0000313" key="2">
    <source>
        <dbReference type="Proteomes" id="UP000001055"/>
    </source>
</evidence>
<proteinExistence type="predicted"/>
<dbReference type="AlphaFoldDB" id="A9JXD4"/>
<sequence length="64" mass="7298">MHHQPITNQVRCKSLEDAWHFCRARILGSPSSHHPVTEDAEGLELRIDHRWRSSGVDVEGSPDI</sequence>
<dbReference type="HOGENOM" id="CLU_2868429_0_0_1"/>
<name>A9JXD4_PHANO</name>
<protein>
    <submittedName>
        <fullName evidence="1">Uncharacterized protein</fullName>
    </submittedName>
</protein>
<dbReference type="Proteomes" id="UP000001055">
    <property type="component" value="Unassembled WGS sequence"/>
</dbReference>
<accession>A9JXD4</accession>
<gene>
    <name evidence="1" type="ORF">SNOG_20138</name>
</gene>
<dbReference type="GeneID" id="5980038"/>
<organism evidence="1 2">
    <name type="scientific">Phaeosphaeria nodorum (strain SN15 / ATCC MYA-4574 / FGSC 10173)</name>
    <name type="common">Glume blotch fungus</name>
    <name type="synonym">Parastagonospora nodorum</name>
    <dbReference type="NCBI Taxonomy" id="321614"/>
    <lineage>
        <taxon>Eukaryota</taxon>
        <taxon>Fungi</taxon>
        <taxon>Dikarya</taxon>
        <taxon>Ascomycota</taxon>
        <taxon>Pezizomycotina</taxon>
        <taxon>Dothideomycetes</taxon>
        <taxon>Pleosporomycetidae</taxon>
        <taxon>Pleosporales</taxon>
        <taxon>Pleosporineae</taxon>
        <taxon>Phaeosphaeriaceae</taxon>
        <taxon>Parastagonospora</taxon>
    </lineage>
</organism>
<evidence type="ECO:0000313" key="1">
    <source>
        <dbReference type="EMBL" id="EDP89824.1"/>
    </source>
</evidence>